<dbReference type="PANTHER" id="PTHR37313">
    <property type="entry name" value="UPF0749 PROTEIN RV1825"/>
    <property type="match status" value="1"/>
</dbReference>
<evidence type="ECO:0000256" key="2">
    <source>
        <dbReference type="SAM" id="Coils"/>
    </source>
</evidence>
<feature type="coiled-coil region" evidence="2">
    <location>
        <begin position="52"/>
        <end position="79"/>
    </location>
</feature>
<dbReference type="AlphaFoldDB" id="A0A516X7X3"/>
<dbReference type="InterPro" id="IPR010273">
    <property type="entry name" value="DUF881"/>
</dbReference>
<dbReference type="OrthoDB" id="3211287at2"/>
<dbReference type="Proteomes" id="UP000317344">
    <property type="component" value="Chromosome"/>
</dbReference>
<protein>
    <submittedName>
        <fullName evidence="3">DUF881 domain-containing protein</fullName>
    </submittedName>
</protein>
<proteinExistence type="inferred from homology"/>
<dbReference type="Gene3D" id="3.30.70.1880">
    <property type="entry name" value="Protein of unknown function DUF881"/>
    <property type="match status" value="1"/>
</dbReference>
<evidence type="ECO:0000313" key="3">
    <source>
        <dbReference type="EMBL" id="QDQ99172.1"/>
    </source>
</evidence>
<organism evidence="3 4">
    <name type="scientific">Tomitella fengzijianii</name>
    <dbReference type="NCBI Taxonomy" id="2597660"/>
    <lineage>
        <taxon>Bacteria</taxon>
        <taxon>Bacillati</taxon>
        <taxon>Actinomycetota</taxon>
        <taxon>Actinomycetes</taxon>
        <taxon>Mycobacteriales</taxon>
        <taxon>Tomitella</taxon>
    </lineage>
</organism>
<dbReference type="EMBL" id="CP041765">
    <property type="protein sequence ID" value="QDQ99172.1"/>
    <property type="molecule type" value="Genomic_DNA"/>
</dbReference>
<sequence length="237" mass="24184">MLAWPGRSSRVSAVLVALLCMLLGVAIATQVRDTGSGDWLDSARPADLLVVLDNLHGKEAALRQEISGLEQSLQSMQSAGSDSREALAQSRQQLAALQVLVGVAPAEGPGVVVEVTDPRGGVDPSVLLDLLQELRAAGAEVIAFSGAGDGDDVRVGVDTAVTGTAGAVVVDGVPLRAPYTVKAIGDGPTMAAALNIPGGVQDTVRRASGDVTVTTEDLVRITAVRKPEAPQNAQPGD</sequence>
<dbReference type="RefSeq" id="WP_143910576.1">
    <property type="nucleotide sequence ID" value="NZ_CP041765.1"/>
</dbReference>
<reference evidence="3 4" key="2">
    <citation type="submission" date="2019-07" db="EMBL/GenBank/DDBJ databases">
        <authorList>
            <person name="Huang Y."/>
        </authorList>
    </citation>
    <scope>NUCLEOTIDE SEQUENCE [LARGE SCALE GENOMIC DNA]</scope>
    <source>
        <strain evidence="3 4">HY188</strain>
    </source>
</reference>
<keyword evidence="2" id="KW-0175">Coiled coil</keyword>
<keyword evidence="4" id="KW-1185">Reference proteome</keyword>
<name>A0A516X7X3_9ACTN</name>
<accession>A0A516X7X3</accession>
<dbReference type="Pfam" id="PF05949">
    <property type="entry name" value="DUF881"/>
    <property type="match status" value="1"/>
</dbReference>
<comment type="similarity">
    <text evidence="1">Belongs to the UPF0749 family.</text>
</comment>
<dbReference type="PANTHER" id="PTHR37313:SF2">
    <property type="entry name" value="UPF0749 PROTEIN YLXX"/>
    <property type="match status" value="1"/>
</dbReference>
<gene>
    <name evidence="3" type="ORF">FO059_08260</name>
</gene>
<evidence type="ECO:0000313" key="4">
    <source>
        <dbReference type="Proteomes" id="UP000317344"/>
    </source>
</evidence>
<dbReference type="KEGG" id="toy:FO059_08260"/>
<reference evidence="3 4" key="1">
    <citation type="submission" date="2019-07" db="EMBL/GenBank/DDBJ databases">
        <title>Tomitella cavernea sp. nov., an actinomycete isolated from soil.</title>
        <authorList>
            <person name="Cheng J."/>
        </authorList>
    </citation>
    <scope>NUCLEOTIDE SEQUENCE [LARGE SCALE GENOMIC DNA]</scope>
    <source>
        <strain evidence="3 4">HY188</strain>
    </source>
</reference>
<evidence type="ECO:0000256" key="1">
    <source>
        <dbReference type="ARBA" id="ARBA00009108"/>
    </source>
</evidence>
<dbReference type="GO" id="GO:0005886">
    <property type="term" value="C:plasma membrane"/>
    <property type="evidence" value="ECO:0007669"/>
    <property type="project" value="TreeGrafter"/>
</dbReference>